<accession>A0ABS5EGY8</accession>
<reference evidence="3" key="1">
    <citation type="journal article" date="2021" name="Syst. Appl. Microbiol.">
        <title>Roseomonas hellenica sp. nov., isolated from roots of wild-growing Alkanna tinctoria.</title>
        <authorList>
            <person name="Rat A."/>
            <person name="Naranjo H.D."/>
            <person name="Lebbe L."/>
            <person name="Cnockaert M."/>
            <person name="Krigas N."/>
            <person name="Grigoriadou K."/>
            <person name="Maloupa E."/>
            <person name="Willems A."/>
        </authorList>
    </citation>
    <scope>NUCLEOTIDE SEQUENCE [LARGE SCALE GENOMIC DNA]</scope>
    <source>
        <strain evidence="3">LMG 31159</strain>
    </source>
</reference>
<name>A0ABS5EGY8_9PROT</name>
<comment type="caution">
    <text evidence="2">The sequence shown here is derived from an EMBL/GenBank/DDBJ whole genome shotgun (WGS) entry which is preliminary data.</text>
</comment>
<gene>
    <name evidence="2" type="ORF">GXW78_11250</name>
</gene>
<organism evidence="2 3">
    <name type="scientific">Neoroseomonas terrae</name>
    <dbReference type="NCBI Taxonomy" id="424799"/>
    <lineage>
        <taxon>Bacteria</taxon>
        <taxon>Pseudomonadati</taxon>
        <taxon>Pseudomonadota</taxon>
        <taxon>Alphaproteobacteria</taxon>
        <taxon>Acetobacterales</taxon>
        <taxon>Acetobacteraceae</taxon>
        <taxon>Neoroseomonas</taxon>
    </lineage>
</organism>
<dbReference type="Proteomes" id="UP000698752">
    <property type="component" value="Unassembled WGS sequence"/>
</dbReference>
<keyword evidence="3" id="KW-1185">Reference proteome</keyword>
<proteinExistence type="predicted"/>
<evidence type="ECO:0000256" key="1">
    <source>
        <dbReference type="SAM" id="MobiDB-lite"/>
    </source>
</evidence>
<feature type="region of interest" description="Disordered" evidence="1">
    <location>
        <begin position="1"/>
        <end position="24"/>
    </location>
</feature>
<evidence type="ECO:0000313" key="3">
    <source>
        <dbReference type="Proteomes" id="UP000698752"/>
    </source>
</evidence>
<dbReference type="RefSeq" id="WP_211868794.1">
    <property type="nucleotide sequence ID" value="NZ_JAAEDI010000011.1"/>
</dbReference>
<evidence type="ECO:0000313" key="2">
    <source>
        <dbReference type="EMBL" id="MBR0650240.1"/>
    </source>
</evidence>
<feature type="compositionally biased region" description="Basic and acidic residues" evidence="1">
    <location>
        <begin position="14"/>
        <end position="24"/>
    </location>
</feature>
<protein>
    <submittedName>
        <fullName evidence="2">Uncharacterized protein</fullName>
    </submittedName>
</protein>
<sequence>MSMRVGMGQGFWQRDGDDTASLRRPSHDKAFRQALALLPSFKIHARLPDHTVSPRHLQHVAGVVSKAR</sequence>
<dbReference type="EMBL" id="JAAEDI010000011">
    <property type="protein sequence ID" value="MBR0650240.1"/>
    <property type="molecule type" value="Genomic_DNA"/>
</dbReference>